<dbReference type="OrthoDB" id="3773432at2759"/>
<sequence length="279" mass="31061">MPAAFTPFENAKTLVLLCFVFIALPRCQDVVNTYAAPLDGSKTPDETSSRKHEHRYASYELQQSMSGRDLAPQMPMYDWDPAVVDDGWKWGNAIVVNRCKEAFIVSSIGGWRLGGPRSESTGYGAKEELIQHRIAPGENYTEGFRSTYIAADRRQGYNPDTDKLYGQGISIKIAWANGSYTNNITQLEYALTIDDAIKSSFYPLWLDVSLLDCGQTPGFNLTDFTATEADYQRKTMWCPGYQGGMSLKFEPIEGGNDKGGGAKQGLYGWVQGEYDVELM</sequence>
<dbReference type="Proteomes" id="UP000001067">
    <property type="component" value="Unassembled WGS sequence"/>
</dbReference>
<dbReference type="AlphaFoldDB" id="E3RVT3"/>
<evidence type="ECO:0000313" key="2">
    <source>
        <dbReference type="EMBL" id="EFQ90185.1"/>
    </source>
</evidence>
<dbReference type="KEGG" id="pte:PTT_13314"/>
<keyword evidence="3" id="KW-1185">Reference proteome</keyword>
<name>E3RVT3_PYRTT</name>
<accession>E3RVT3</accession>
<feature type="signal peptide" evidence="1">
    <location>
        <begin position="1"/>
        <end position="29"/>
    </location>
</feature>
<gene>
    <name evidence="2" type="ORF">PTT_13314</name>
</gene>
<proteinExistence type="predicted"/>
<reference evidence="2 3" key="1">
    <citation type="journal article" date="2010" name="Genome Biol.">
        <title>A first genome assembly of the barley fungal pathogen Pyrenophora teres f. teres.</title>
        <authorList>
            <person name="Ellwood S.R."/>
            <person name="Liu Z."/>
            <person name="Syme R.A."/>
            <person name="Lai Z."/>
            <person name="Hane J.K."/>
            <person name="Keiper F."/>
            <person name="Moffat C.S."/>
            <person name="Oliver R.P."/>
            <person name="Friesen T.L."/>
        </authorList>
    </citation>
    <scope>NUCLEOTIDE SEQUENCE [LARGE SCALE GENOMIC DNA]</scope>
    <source>
        <strain evidence="2 3">0-1</strain>
    </source>
</reference>
<evidence type="ECO:0000256" key="1">
    <source>
        <dbReference type="SAM" id="SignalP"/>
    </source>
</evidence>
<feature type="chain" id="PRO_5003181574" evidence="1">
    <location>
        <begin position="30"/>
        <end position="279"/>
    </location>
</feature>
<protein>
    <submittedName>
        <fullName evidence="2">Uncharacterized protein</fullName>
    </submittedName>
</protein>
<dbReference type="eggNOG" id="ENOG502RQ64">
    <property type="taxonomic scope" value="Eukaryota"/>
</dbReference>
<organism evidence="3">
    <name type="scientific">Pyrenophora teres f. teres (strain 0-1)</name>
    <name type="common">Barley net blotch fungus</name>
    <name type="synonym">Drechslera teres f. teres</name>
    <dbReference type="NCBI Taxonomy" id="861557"/>
    <lineage>
        <taxon>Eukaryota</taxon>
        <taxon>Fungi</taxon>
        <taxon>Dikarya</taxon>
        <taxon>Ascomycota</taxon>
        <taxon>Pezizomycotina</taxon>
        <taxon>Dothideomycetes</taxon>
        <taxon>Pleosporomycetidae</taxon>
        <taxon>Pleosporales</taxon>
        <taxon>Pleosporineae</taxon>
        <taxon>Pleosporaceae</taxon>
        <taxon>Pyrenophora</taxon>
    </lineage>
</organism>
<dbReference type="HOGENOM" id="CLU_997991_0_0_1"/>
<evidence type="ECO:0000313" key="3">
    <source>
        <dbReference type="Proteomes" id="UP000001067"/>
    </source>
</evidence>
<keyword evidence="1" id="KW-0732">Signal</keyword>
<dbReference type="EMBL" id="GL535320">
    <property type="protein sequence ID" value="EFQ90185.1"/>
    <property type="molecule type" value="Genomic_DNA"/>
</dbReference>